<evidence type="ECO:0000256" key="1">
    <source>
        <dbReference type="ARBA" id="ARBA00022448"/>
    </source>
</evidence>
<evidence type="ECO:0000256" key="4">
    <source>
        <dbReference type="ARBA" id="ARBA00022982"/>
    </source>
</evidence>
<keyword evidence="9" id="KW-1185">Reference proteome</keyword>
<dbReference type="PROSITE" id="PS51007">
    <property type="entry name" value="CYTC"/>
    <property type="match status" value="2"/>
</dbReference>
<dbReference type="EMBL" id="JAUSVU010000011">
    <property type="protein sequence ID" value="MDQ0534351.1"/>
    <property type="molecule type" value="Genomic_DNA"/>
</dbReference>
<name>A0ABU0MLT1_9PROT</name>
<evidence type="ECO:0000256" key="2">
    <source>
        <dbReference type="ARBA" id="ARBA00022617"/>
    </source>
</evidence>
<proteinExistence type="predicted"/>
<evidence type="ECO:0000313" key="8">
    <source>
        <dbReference type="EMBL" id="MDQ0534351.1"/>
    </source>
</evidence>
<evidence type="ECO:0000256" key="6">
    <source>
        <dbReference type="PROSITE-ProRule" id="PRU00433"/>
    </source>
</evidence>
<dbReference type="PANTHER" id="PTHR33751:SF9">
    <property type="entry name" value="CYTOCHROME C4"/>
    <property type="match status" value="1"/>
</dbReference>
<keyword evidence="5 6" id="KW-0408">Iron</keyword>
<accession>A0ABU0MLT1</accession>
<keyword evidence="3 6" id="KW-0479">Metal-binding</keyword>
<dbReference type="RefSeq" id="WP_209984443.1">
    <property type="nucleotide sequence ID" value="NZ_JAGINO010000014.1"/>
</dbReference>
<dbReference type="Pfam" id="PF00034">
    <property type="entry name" value="Cytochrom_C"/>
    <property type="match status" value="1"/>
</dbReference>
<feature type="domain" description="Cytochrome c" evidence="7">
    <location>
        <begin position="276"/>
        <end position="371"/>
    </location>
</feature>
<evidence type="ECO:0000259" key="7">
    <source>
        <dbReference type="PROSITE" id="PS51007"/>
    </source>
</evidence>
<sequence length="384" mass="41733">MRTLKTLVLAGLAAAVGGLLFAWSGLYSVAATKEHFMPVEWFFEMAMRSSVRTHAYAVTPPDNLDDPAMIERGAGHYEDGCAPCHGAPDAPRNPISRHMMPEPPYLPDEVAAWKPKELYWITLHGIKYAGMPAWPAQRRDDEPWALTAFLLRLDRMGAEEYRRLAFGPVEGDEHSRVTELNGPADETLRYCARCHGRDGNGRDSGAFPRLAGQSADYLYESLRAYAAGTRYSGFMQPAAAGLDDGEMRALAEHFAAQSPVQSPAAGTPGPGEGDEPLLEVGRTIAEDGDPSGGVPACSSCHGRDGNGAAHARDPRYPSLDGQHAGYIEQQLRLWRDGSRGDNALSRIMGAAARRLTDDQIRALSLYYANRPPVRATVEGVGRKS</sequence>
<dbReference type="Pfam" id="PF13442">
    <property type="entry name" value="Cytochrome_CBB3"/>
    <property type="match status" value="2"/>
</dbReference>
<keyword evidence="2 6" id="KW-0349">Heme</keyword>
<feature type="domain" description="Cytochrome c" evidence="7">
    <location>
        <begin position="152"/>
        <end position="258"/>
    </location>
</feature>
<dbReference type="Gene3D" id="1.10.760.10">
    <property type="entry name" value="Cytochrome c-like domain"/>
    <property type="match status" value="3"/>
</dbReference>
<reference evidence="8 9" key="1">
    <citation type="submission" date="2023-07" db="EMBL/GenBank/DDBJ databases">
        <title>Genomic Encyclopedia of Type Strains, Phase IV (KMG-IV): sequencing the most valuable type-strain genomes for metagenomic binning, comparative biology and taxonomic classification.</title>
        <authorList>
            <person name="Goeker M."/>
        </authorList>
    </citation>
    <scope>NUCLEOTIDE SEQUENCE [LARGE SCALE GENOMIC DNA]</scope>
    <source>
        <strain evidence="8 9">DSM 19922</strain>
    </source>
</reference>
<dbReference type="InterPro" id="IPR036909">
    <property type="entry name" value="Cyt_c-like_dom_sf"/>
</dbReference>
<gene>
    <name evidence="8" type="ORF">QO018_003224</name>
</gene>
<dbReference type="Proteomes" id="UP001244552">
    <property type="component" value="Unassembled WGS sequence"/>
</dbReference>
<comment type="caution">
    <text evidence="8">The sequence shown here is derived from an EMBL/GenBank/DDBJ whole genome shotgun (WGS) entry which is preliminary data.</text>
</comment>
<dbReference type="InterPro" id="IPR009056">
    <property type="entry name" value="Cyt_c-like_dom"/>
</dbReference>
<protein>
    <submittedName>
        <fullName evidence="8">Cytochrome c553</fullName>
    </submittedName>
</protein>
<dbReference type="SUPFAM" id="SSF46626">
    <property type="entry name" value="Cytochrome c"/>
    <property type="match status" value="3"/>
</dbReference>
<evidence type="ECO:0000256" key="3">
    <source>
        <dbReference type="ARBA" id="ARBA00022723"/>
    </source>
</evidence>
<keyword evidence="4" id="KW-0249">Electron transport</keyword>
<dbReference type="InterPro" id="IPR050597">
    <property type="entry name" value="Cytochrome_c_Oxidase_Subunit"/>
</dbReference>
<keyword evidence="1" id="KW-0813">Transport</keyword>
<organism evidence="8 9">
    <name type="scientific">Azospirillum picis</name>
    <dbReference type="NCBI Taxonomy" id="488438"/>
    <lineage>
        <taxon>Bacteria</taxon>
        <taxon>Pseudomonadati</taxon>
        <taxon>Pseudomonadota</taxon>
        <taxon>Alphaproteobacteria</taxon>
        <taxon>Rhodospirillales</taxon>
        <taxon>Azospirillaceae</taxon>
        <taxon>Azospirillum</taxon>
    </lineage>
</organism>
<dbReference type="PANTHER" id="PTHR33751">
    <property type="entry name" value="CBB3-TYPE CYTOCHROME C OXIDASE SUBUNIT FIXP"/>
    <property type="match status" value="1"/>
</dbReference>
<evidence type="ECO:0000256" key="5">
    <source>
        <dbReference type="ARBA" id="ARBA00023004"/>
    </source>
</evidence>
<evidence type="ECO:0000313" key="9">
    <source>
        <dbReference type="Proteomes" id="UP001244552"/>
    </source>
</evidence>